<dbReference type="EMBL" id="JACXVP010000009">
    <property type="protein sequence ID" value="KAG5588057.1"/>
    <property type="molecule type" value="Genomic_DNA"/>
</dbReference>
<sequence>MELSCALIKSPNASALIPHPHVFVSSMRSLCEHSTMLMCMSKFYGQKRRNARLRRSTDVRKQEIHEKG</sequence>
<keyword evidence="2" id="KW-1185">Reference proteome</keyword>
<organism evidence="1 2">
    <name type="scientific">Solanum commersonii</name>
    <name type="common">Commerson's wild potato</name>
    <name type="synonym">Commerson's nightshade</name>
    <dbReference type="NCBI Taxonomy" id="4109"/>
    <lineage>
        <taxon>Eukaryota</taxon>
        <taxon>Viridiplantae</taxon>
        <taxon>Streptophyta</taxon>
        <taxon>Embryophyta</taxon>
        <taxon>Tracheophyta</taxon>
        <taxon>Spermatophyta</taxon>
        <taxon>Magnoliopsida</taxon>
        <taxon>eudicotyledons</taxon>
        <taxon>Gunneridae</taxon>
        <taxon>Pentapetalae</taxon>
        <taxon>asterids</taxon>
        <taxon>lamiids</taxon>
        <taxon>Solanales</taxon>
        <taxon>Solanaceae</taxon>
        <taxon>Solanoideae</taxon>
        <taxon>Solaneae</taxon>
        <taxon>Solanum</taxon>
    </lineage>
</organism>
<protein>
    <submittedName>
        <fullName evidence="1">Uncharacterized protein</fullName>
    </submittedName>
</protein>
<gene>
    <name evidence="1" type="ORF">H5410_048491</name>
</gene>
<proteinExistence type="predicted"/>
<evidence type="ECO:0000313" key="2">
    <source>
        <dbReference type="Proteomes" id="UP000824120"/>
    </source>
</evidence>
<reference evidence="1 2" key="1">
    <citation type="submission" date="2020-09" db="EMBL/GenBank/DDBJ databases">
        <title>De no assembly of potato wild relative species, Solanum commersonii.</title>
        <authorList>
            <person name="Cho K."/>
        </authorList>
    </citation>
    <scope>NUCLEOTIDE SEQUENCE [LARGE SCALE GENOMIC DNA]</scope>
    <source>
        <strain evidence="1">LZ3.2</strain>
        <tissue evidence="1">Leaf</tissue>
    </source>
</reference>
<evidence type="ECO:0000313" key="1">
    <source>
        <dbReference type="EMBL" id="KAG5588057.1"/>
    </source>
</evidence>
<name>A0A9J5XI88_SOLCO</name>
<dbReference type="AlphaFoldDB" id="A0A9J5XI88"/>
<dbReference type="Proteomes" id="UP000824120">
    <property type="component" value="Chromosome 9"/>
</dbReference>
<comment type="caution">
    <text evidence="1">The sequence shown here is derived from an EMBL/GenBank/DDBJ whole genome shotgun (WGS) entry which is preliminary data.</text>
</comment>
<accession>A0A9J5XI88</accession>